<feature type="signal peptide" evidence="1">
    <location>
        <begin position="1"/>
        <end position="16"/>
    </location>
</feature>
<dbReference type="CTD" id="78777420"/>
<evidence type="ECO:0000313" key="3">
    <source>
        <dbReference type="EMBL" id="KAF1745933.1"/>
    </source>
</evidence>
<accession>A0A6A5FTR0</accession>
<dbReference type="InterPro" id="IPR012885">
    <property type="entry name" value="F-box_Sdz-33"/>
</dbReference>
<dbReference type="RefSeq" id="XP_053578355.1">
    <property type="nucleotide sequence ID" value="XM_053734789.1"/>
</dbReference>
<dbReference type="InterPro" id="IPR001810">
    <property type="entry name" value="F-box_dom"/>
</dbReference>
<proteinExistence type="predicted"/>
<reference evidence="3 4" key="1">
    <citation type="submission" date="2019-12" db="EMBL/GenBank/DDBJ databases">
        <title>Chromosome-level assembly of the Caenorhabditis remanei genome.</title>
        <authorList>
            <person name="Teterina A.A."/>
            <person name="Willis J.H."/>
            <person name="Phillips P.C."/>
        </authorList>
    </citation>
    <scope>NUCLEOTIDE SEQUENCE [LARGE SCALE GENOMIC DNA]</scope>
    <source>
        <strain evidence="3 4">PX506</strain>
        <tissue evidence="3">Whole organism</tissue>
    </source>
</reference>
<name>A0A6A5FTR0_CAERE</name>
<evidence type="ECO:0000313" key="4">
    <source>
        <dbReference type="Proteomes" id="UP000483820"/>
    </source>
</evidence>
<keyword evidence="1" id="KW-0732">Signal</keyword>
<dbReference type="Pfam" id="PF00646">
    <property type="entry name" value="F-box"/>
    <property type="match status" value="1"/>
</dbReference>
<evidence type="ECO:0000259" key="2">
    <source>
        <dbReference type="PROSITE" id="PS50181"/>
    </source>
</evidence>
<dbReference type="KEGG" id="crq:GCK72_022381"/>
<dbReference type="EMBL" id="WUAV01000006">
    <property type="protein sequence ID" value="KAF1745933.1"/>
    <property type="molecule type" value="Genomic_DNA"/>
</dbReference>
<sequence length="335" mass="38342">MTTAFPLLSLPDEALALVVGCMKYTEIVLFSLASNKTKEVVKSLNLSVKHVSVTIEDIIRILFDTDDDSPSSMVWSFYPREDNAGHKPIPVYMPARVSVASVRGMVTERNLKEYQNPGLSVQEWVNHMQFIFSCSEIEFLLFENETCQFDWISLKNVFGKIDIDTLFFNELCSLKCAQLAVRHFPSARCVTAFCSSFNDPSRYRNILIQNLDSLVLGFKDMSLKIGLDDLLLINSKEISIRSPTLTNKMVNQFLKHWIEGSNPRMENARFRFVNNQVVTKETILKGLQYQGMPLDDVNVNGQNTEVYYIFRRDGTAGMISIERDEQENVVHFNIF</sequence>
<feature type="chain" id="PRO_5025530563" description="F-box domain-containing protein" evidence="1">
    <location>
        <begin position="17"/>
        <end position="335"/>
    </location>
</feature>
<organism evidence="3 4">
    <name type="scientific">Caenorhabditis remanei</name>
    <name type="common">Caenorhabditis vulgaris</name>
    <dbReference type="NCBI Taxonomy" id="31234"/>
    <lineage>
        <taxon>Eukaryota</taxon>
        <taxon>Metazoa</taxon>
        <taxon>Ecdysozoa</taxon>
        <taxon>Nematoda</taxon>
        <taxon>Chromadorea</taxon>
        <taxon>Rhabditida</taxon>
        <taxon>Rhabditina</taxon>
        <taxon>Rhabditomorpha</taxon>
        <taxon>Rhabditoidea</taxon>
        <taxon>Rhabditidae</taxon>
        <taxon>Peloderinae</taxon>
        <taxon>Caenorhabditis</taxon>
    </lineage>
</organism>
<comment type="caution">
    <text evidence="3">The sequence shown here is derived from an EMBL/GenBank/DDBJ whole genome shotgun (WGS) entry which is preliminary data.</text>
</comment>
<gene>
    <name evidence="3" type="ORF">GCK72_022381</name>
</gene>
<dbReference type="InterPro" id="IPR053222">
    <property type="entry name" value="Zygotic_Embryogenesis-Asso"/>
</dbReference>
<dbReference type="GeneID" id="78777420"/>
<dbReference type="Pfam" id="PF07735">
    <property type="entry name" value="FBA_2"/>
    <property type="match status" value="1"/>
</dbReference>
<dbReference type="PROSITE" id="PS50181">
    <property type="entry name" value="FBOX"/>
    <property type="match status" value="1"/>
</dbReference>
<dbReference type="AlphaFoldDB" id="A0A6A5FTR0"/>
<protein>
    <recommendedName>
        <fullName evidence="2">F-box domain-containing protein</fullName>
    </recommendedName>
</protein>
<dbReference type="PANTHER" id="PTHR22899:SF0">
    <property type="entry name" value="F-BOX ASSOCIATED DOMAIN-CONTAINING PROTEIN-RELATED"/>
    <property type="match status" value="1"/>
</dbReference>
<feature type="domain" description="F-box" evidence="2">
    <location>
        <begin position="4"/>
        <end position="51"/>
    </location>
</feature>
<evidence type="ECO:0000256" key="1">
    <source>
        <dbReference type="SAM" id="SignalP"/>
    </source>
</evidence>
<dbReference type="Proteomes" id="UP000483820">
    <property type="component" value="Chromosome X"/>
</dbReference>
<dbReference type="PANTHER" id="PTHR22899">
    <property type="entry name" value="CYCLIN-RELATED F-BOX FAMILY"/>
    <property type="match status" value="1"/>
</dbReference>